<reference evidence="1 2" key="1">
    <citation type="submission" date="2015-01" db="EMBL/GenBank/DDBJ databases">
        <title>Lactococcus lactis subsp.lactis JCM 5805 whole genome shotgun sequence.</title>
        <authorList>
            <person name="Fujii T."/>
            <person name="Tomita Y."/>
            <person name="Ikushima S."/>
            <person name="Fujiwara D."/>
        </authorList>
    </citation>
    <scope>NUCLEOTIDE SEQUENCE [LARGE SCALE GENOMIC DNA]</scope>
    <source>
        <strain evidence="1 2">JCM 5805</strain>
    </source>
</reference>
<gene>
    <name evidence="1" type="ORF">JCM5805K_1709</name>
</gene>
<proteinExistence type="predicted"/>
<evidence type="ECO:0000313" key="2">
    <source>
        <dbReference type="Proteomes" id="UP000031847"/>
    </source>
</evidence>
<dbReference type="EMBL" id="BBSI01000023">
    <property type="protein sequence ID" value="GAM80599.1"/>
    <property type="molecule type" value="Genomic_DNA"/>
</dbReference>
<protein>
    <submittedName>
        <fullName evidence="1">Uncharacterized protein</fullName>
    </submittedName>
</protein>
<comment type="caution">
    <text evidence="1">The sequence shown here is derived from an EMBL/GenBank/DDBJ whole genome shotgun (WGS) entry which is preliminary data.</text>
</comment>
<organism evidence="1 2">
    <name type="scientific">Lactococcus lactis subsp. lactis</name>
    <name type="common">Streptococcus lactis</name>
    <dbReference type="NCBI Taxonomy" id="1360"/>
    <lineage>
        <taxon>Bacteria</taxon>
        <taxon>Bacillati</taxon>
        <taxon>Bacillota</taxon>
        <taxon>Bacilli</taxon>
        <taxon>Lactobacillales</taxon>
        <taxon>Streptococcaceae</taxon>
        <taxon>Lactococcus</taxon>
    </lineage>
</organism>
<dbReference type="Proteomes" id="UP000031847">
    <property type="component" value="Unassembled WGS sequence"/>
</dbReference>
<dbReference type="AlphaFoldDB" id="A0A0B8R2X2"/>
<evidence type="ECO:0000313" key="1">
    <source>
        <dbReference type="EMBL" id="GAM80599.1"/>
    </source>
</evidence>
<sequence length="30" mass="3577">MFICNCHFLVPFFMNIVKITDRTQILLTAF</sequence>
<accession>A0A0B8R2X2</accession>
<name>A0A0B8R2X2_LACLL</name>